<evidence type="ECO:0000256" key="1">
    <source>
        <dbReference type="ARBA" id="ARBA00022670"/>
    </source>
</evidence>
<dbReference type="Gene3D" id="3.40.390.10">
    <property type="entry name" value="Collagenase (Catalytic Domain)"/>
    <property type="match status" value="1"/>
</dbReference>
<evidence type="ECO:0000313" key="9">
    <source>
        <dbReference type="EMBL" id="EDO27222.1"/>
    </source>
</evidence>
<dbReference type="PANTHER" id="PTHR10127:SF780">
    <property type="entry name" value="METALLOENDOPEPTIDASE"/>
    <property type="match status" value="1"/>
</dbReference>
<keyword evidence="4 6" id="KW-0862">Zinc</keyword>
<dbReference type="PANTHER" id="PTHR10127">
    <property type="entry name" value="DISCOIDIN, CUB, EGF, LAMININ , AND ZINC METALLOPROTEASE DOMAIN CONTAINING"/>
    <property type="match status" value="1"/>
</dbReference>
<evidence type="ECO:0000313" key="10">
    <source>
        <dbReference type="Proteomes" id="UP000001593"/>
    </source>
</evidence>
<dbReference type="PhylomeDB" id="A7T9V0"/>
<feature type="binding site" evidence="6">
    <location>
        <position position="33"/>
    </location>
    <ligand>
        <name>Zn(2+)</name>
        <dbReference type="ChEBI" id="CHEBI:29105"/>
        <note>catalytic</note>
    </ligand>
</feature>
<dbReference type="InterPro" id="IPR006026">
    <property type="entry name" value="Peptidase_Metallo"/>
</dbReference>
<dbReference type="OMA" id="RDNWINI"/>
<evidence type="ECO:0000256" key="5">
    <source>
        <dbReference type="ARBA" id="ARBA00023049"/>
    </source>
</evidence>
<comment type="cofactor">
    <cofactor evidence="6 7">
        <name>Zn(2+)</name>
        <dbReference type="ChEBI" id="CHEBI:29105"/>
    </cofactor>
    <text evidence="6 7">Binds 1 zinc ion per subunit.</text>
</comment>
<dbReference type="GO" id="GO:0004222">
    <property type="term" value="F:metalloendopeptidase activity"/>
    <property type="evidence" value="ECO:0000318"/>
    <property type="project" value="GO_Central"/>
</dbReference>
<feature type="binding site" evidence="6">
    <location>
        <position position="29"/>
    </location>
    <ligand>
        <name>Zn(2+)</name>
        <dbReference type="ChEBI" id="CHEBI:29105"/>
        <note>catalytic</note>
    </ligand>
</feature>
<dbReference type="Pfam" id="PF01400">
    <property type="entry name" value="Astacin"/>
    <property type="match status" value="1"/>
</dbReference>
<accession>A7T9V0</accession>
<dbReference type="PRINTS" id="PR00480">
    <property type="entry name" value="ASTACIN"/>
</dbReference>
<evidence type="ECO:0000256" key="2">
    <source>
        <dbReference type="ARBA" id="ARBA00022723"/>
    </source>
</evidence>
<feature type="non-terminal residue" evidence="9">
    <location>
        <position position="1"/>
    </location>
</feature>
<dbReference type="GO" id="GO:0006508">
    <property type="term" value="P:proteolysis"/>
    <property type="evidence" value="ECO:0007669"/>
    <property type="project" value="UniProtKB-KW"/>
</dbReference>
<keyword evidence="3 6" id="KW-0378">Hydrolase</keyword>
<dbReference type="Proteomes" id="UP000001593">
    <property type="component" value="Unassembled WGS sequence"/>
</dbReference>
<name>A7T9V0_NEMVE</name>
<dbReference type="GO" id="GO:0005615">
    <property type="term" value="C:extracellular space"/>
    <property type="evidence" value="ECO:0000318"/>
    <property type="project" value="GO_Central"/>
</dbReference>
<gene>
    <name evidence="9" type="ORF">NEMVEDRAFT_v1g224298</name>
</gene>
<feature type="binding site" evidence="6">
    <location>
        <position position="39"/>
    </location>
    <ligand>
        <name>Zn(2+)</name>
        <dbReference type="ChEBI" id="CHEBI:29105"/>
        <note>catalytic</note>
    </ligand>
</feature>
<dbReference type="InterPro" id="IPR001506">
    <property type="entry name" value="Peptidase_M12A"/>
</dbReference>
<dbReference type="CDD" id="cd04280">
    <property type="entry name" value="ZnMc_astacin_like"/>
    <property type="match status" value="1"/>
</dbReference>
<dbReference type="InterPro" id="IPR034035">
    <property type="entry name" value="Astacin-like_dom"/>
</dbReference>
<organism evidence="9 10">
    <name type="scientific">Nematostella vectensis</name>
    <name type="common">Starlet sea anemone</name>
    <dbReference type="NCBI Taxonomy" id="45351"/>
    <lineage>
        <taxon>Eukaryota</taxon>
        <taxon>Metazoa</taxon>
        <taxon>Cnidaria</taxon>
        <taxon>Anthozoa</taxon>
        <taxon>Hexacorallia</taxon>
        <taxon>Actiniaria</taxon>
        <taxon>Edwardsiidae</taxon>
        <taxon>Nematostella</taxon>
    </lineage>
</organism>
<dbReference type="InParanoid" id="A7T9V0"/>
<feature type="non-terminal residue" evidence="9">
    <location>
        <position position="108"/>
    </location>
</feature>
<keyword evidence="1 6" id="KW-0645">Protease</keyword>
<dbReference type="SMART" id="SM00235">
    <property type="entry name" value="ZnMc"/>
    <property type="match status" value="1"/>
</dbReference>
<keyword evidence="5 6" id="KW-0482">Metalloprotease</keyword>
<dbReference type="PROSITE" id="PS51864">
    <property type="entry name" value="ASTACIN"/>
    <property type="match status" value="1"/>
</dbReference>
<comment type="caution">
    <text evidence="6">Lacks conserved residue(s) required for the propagation of feature annotation.</text>
</comment>
<dbReference type="SUPFAM" id="SSF55486">
    <property type="entry name" value="Metalloproteases ('zincins'), catalytic domain"/>
    <property type="match status" value="1"/>
</dbReference>
<evidence type="ECO:0000256" key="6">
    <source>
        <dbReference type="PROSITE-ProRule" id="PRU01211"/>
    </source>
</evidence>
<feature type="domain" description="Peptidase M12A" evidence="8">
    <location>
        <begin position="1"/>
        <end position="108"/>
    </location>
</feature>
<keyword evidence="10" id="KW-1185">Reference proteome</keyword>
<dbReference type="AlphaFoldDB" id="A7T9V0"/>
<dbReference type="GO" id="GO:0008270">
    <property type="term" value="F:zinc ion binding"/>
    <property type="evidence" value="ECO:0007669"/>
    <property type="project" value="UniProtKB-UniRule"/>
</dbReference>
<evidence type="ECO:0000256" key="3">
    <source>
        <dbReference type="ARBA" id="ARBA00022801"/>
    </source>
</evidence>
<evidence type="ECO:0000256" key="4">
    <source>
        <dbReference type="ARBA" id="ARBA00022833"/>
    </source>
</evidence>
<protein>
    <recommendedName>
        <fullName evidence="7">Metalloendopeptidase</fullName>
        <ecNumber evidence="7">3.4.24.-</ecNumber>
    </recommendedName>
</protein>
<reference evidence="9 10" key="1">
    <citation type="journal article" date="2007" name="Science">
        <title>Sea anemone genome reveals ancestral eumetazoan gene repertoire and genomic organization.</title>
        <authorList>
            <person name="Putnam N.H."/>
            <person name="Srivastava M."/>
            <person name="Hellsten U."/>
            <person name="Dirks B."/>
            <person name="Chapman J."/>
            <person name="Salamov A."/>
            <person name="Terry A."/>
            <person name="Shapiro H."/>
            <person name="Lindquist E."/>
            <person name="Kapitonov V.V."/>
            <person name="Jurka J."/>
            <person name="Genikhovich G."/>
            <person name="Grigoriev I.V."/>
            <person name="Lucas S.M."/>
            <person name="Steele R.E."/>
            <person name="Finnerty J.R."/>
            <person name="Technau U."/>
            <person name="Martindale M.Q."/>
            <person name="Rokhsar D.S."/>
        </authorList>
    </citation>
    <scope>NUCLEOTIDE SEQUENCE [LARGE SCALE GENOMIC DNA]</scope>
    <source>
        <strain evidence="10">CH2 X CH6</strain>
    </source>
</reference>
<dbReference type="EMBL" id="DS473638">
    <property type="protein sequence ID" value="EDO27222.1"/>
    <property type="molecule type" value="Genomic_DNA"/>
</dbReference>
<dbReference type="eggNOG" id="KOG3714">
    <property type="taxonomic scope" value="Eukaryota"/>
</dbReference>
<dbReference type="InterPro" id="IPR024079">
    <property type="entry name" value="MetalloPept_cat_dom_sf"/>
</dbReference>
<dbReference type="KEGG" id="nve:5497495"/>
<evidence type="ECO:0000256" key="7">
    <source>
        <dbReference type="RuleBase" id="RU361183"/>
    </source>
</evidence>
<feature type="active site" evidence="6">
    <location>
        <position position="30"/>
    </location>
</feature>
<proteinExistence type="predicted"/>
<evidence type="ECO:0000259" key="8">
    <source>
        <dbReference type="PROSITE" id="PS51864"/>
    </source>
</evidence>
<sequence>CWSYVGMLDRGAQAISLGSGCWHKGTAAHEIGHALGFYHEQSRPDRDNYVTVHWDNIKTDSKHNFNKYSADRINTFGTPYDFGSLMHYGKNYFSVNGRATITPKKSGA</sequence>
<dbReference type="EC" id="3.4.24.-" evidence="7"/>
<keyword evidence="2 6" id="KW-0479">Metal-binding</keyword>
<dbReference type="HOGENOM" id="CLU_017286_4_1_1"/>